<dbReference type="Proteomes" id="UP001183226">
    <property type="component" value="Unassembled WGS sequence"/>
</dbReference>
<dbReference type="Pfam" id="PF03235">
    <property type="entry name" value="GmrSD_N"/>
    <property type="match status" value="1"/>
</dbReference>
<accession>A0ABU2KY90</accession>
<dbReference type="RefSeq" id="WP_311546778.1">
    <property type="nucleotide sequence ID" value="NZ_JAVREK010000023.1"/>
</dbReference>
<feature type="domain" description="Methylated-DNA-[protein]-cysteine S-methyltransferase DNA binding" evidence="2">
    <location>
        <begin position="581"/>
        <end position="654"/>
    </location>
</feature>
<evidence type="ECO:0000259" key="3">
    <source>
        <dbReference type="Pfam" id="PF03235"/>
    </source>
</evidence>
<dbReference type="PANTHER" id="PTHR35149:SF2">
    <property type="entry name" value="DUF262 DOMAIN-CONTAINING PROTEIN"/>
    <property type="match status" value="1"/>
</dbReference>
<dbReference type="Gene3D" id="1.10.10.10">
    <property type="entry name" value="Winged helix-like DNA-binding domain superfamily/Winged helix DNA-binding domain"/>
    <property type="match status" value="1"/>
</dbReference>
<sequence>MHAKENNVASLLQGEKQFQVPLYQRPYTWGSKELDRFWDDIAELADEPQDAADRLPHFLGSLVLAPKDLSAGGFPEWVVVDGQQRLTTILLALCAVRDRLARDDSQACDRINEKYLINKFQSGSAHYRLLPTQADRQAFVDCIERNATAGGADPIGKAYRSFSSKLAGAEVTPEYAARMESVLSARLSVVEITADKADNVYRIFESLNDTGVKLTQADLLRNHIFMLLPQQGQHVYDDIWLPLQRMLGPTDLVQLFWLDLVIGGKDKVKQGDIYANQKKRFAELVKAGGEDGLRAELQNFKRRGERLQSIIDPDRAPAELKAPLSHLKAWGGQTAYPLVLHLLDLADRGETTRGEVVEALGYVESFMVRRMLCGIHTNNLNRIFNAAPRELEDGRPAAEAVRLYLSRKRHYWPSDEQLRDAIRQRPFYWQGRADQRTFVLRRLEQSYDSPEPVDFLNAALTIEHVMPQTPTREWLDQLAADSPGEDPKEVHERLLHTLGNITLTGQNASLSNDPFERKQQIFATSALAMNHRIAAAPRWGAQQISDRADDLACRAQSLWPGPLPDAAKLVDDRPEWVMLHNAAAALPAGGWTTYGDLAKLIGSHPQAVSSHITSRPDIASAYRVLNAKGMIATDFRWLDGRTDDPKQVLEEEGVVFDDKGRADPAQRLTAADLADLIGLDTSEVEDAPLRTNGTLEEREHRFHELLRENQAPETAEAVLALLDHWKARGGTVTYGSGTDTSCFPLVWAETPAQHNLWPVVFYPLGGRVEVVFQHLSRREPFDDISLRRELLGLLNLIPKVGISDVKLDLRPSFPMSALSAGGADRLRDALMWFMDQARR</sequence>
<dbReference type="EMBL" id="JAVREK010000023">
    <property type="protein sequence ID" value="MDT0304279.1"/>
    <property type="molecule type" value="Genomic_DNA"/>
</dbReference>
<dbReference type="SUPFAM" id="SSF46767">
    <property type="entry name" value="Methylated DNA-protein cysteine methyltransferase, C-terminal domain"/>
    <property type="match status" value="1"/>
</dbReference>
<protein>
    <submittedName>
        <fullName evidence="5">DUF262 domain-containing protein</fullName>
    </submittedName>
</protein>
<keyword evidence="1" id="KW-0227">DNA damage</keyword>
<dbReference type="InterPro" id="IPR011089">
    <property type="entry name" value="GmrSD_C"/>
</dbReference>
<dbReference type="PANTHER" id="PTHR35149">
    <property type="entry name" value="SLL5132 PROTEIN"/>
    <property type="match status" value="1"/>
</dbReference>
<evidence type="ECO:0000256" key="1">
    <source>
        <dbReference type="ARBA" id="ARBA00022763"/>
    </source>
</evidence>
<keyword evidence="6" id="KW-1185">Reference proteome</keyword>
<name>A0ABU2KY90_9ACTN</name>
<feature type="domain" description="GmrSD restriction endonucleases C-terminal" evidence="4">
    <location>
        <begin position="412"/>
        <end position="552"/>
    </location>
</feature>
<reference evidence="6" key="1">
    <citation type="submission" date="2023-07" db="EMBL/GenBank/DDBJ databases">
        <title>30 novel species of actinomycetes from the DSMZ collection.</title>
        <authorList>
            <person name="Nouioui I."/>
        </authorList>
    </citation>
    <scope>NUCLEOTIDE SEQUENCE [LARGE SCALE GENOMIC DNA]</scope>
    <source>
        <strain evidence="6">DSM 45055</strain>
    </source>
</reference>
<dbReference type="Pfam" id="PF01035">
    <property type="entry name" value="DNA_binding_1"/>
    <property type="match status" value="1"/>
</dbReference>
<evidence type="ECO:0000259" key="4">
    <source>
        <dbReference type="Pfam" id="PF07510"/>
    </source>
</evidence>
<dbReference type="InterPro" id="IPR014048">
    <property type="entry name" value="MethylDNA_cys_MeTrfase_DNA-bd"/>
</dbReference>
<comment type="caution">
    <text evidence="5">The sequence shown here is derived from an EMBL/GenBank/DDBJ whole genome shotgun (WGS) entry which is preliminary data.</text>
</comment>
<dbReference type="InterPro" id="IPR036388">
    <property type="entry name" value="WH-like_DNA-bd_sf"/>
</dbReference>
<feature type="domain" description="GmrSD restriction endonucleases N-terminal" evidence="3">
    <location>
        <begin position="9"/>
        <end position="225"/>
    </location>
</feature>
<evidence type="ECO:0000259" key="2">
    <source>
        <dbReference type="Pfam" id="PF01035"/>
    </source>
</evidence>
<dbReference type="InterPro" id="IPR036217">
    <property type="entry name" value="MethylDNA_cys_MeTrfase_DNAb"/>
</dbReference>
<dbReference type="InterPro" id="IPR004919">
    <property type="entry name" value="GmrSD_N"/>
</dbReference>
<organism evidence="5 6">
    <name type="scientific">Streptomonospora wellingtoniae</name>
    <dbReference type="NCBI Taxonomy" id="3075544"/>
    <lineage>
        <taxon>Bacteria</taxon>
        <taxon>Bacillati</taxon>
        <taxon>Actinomycetota</taxon>
        <taxon>Actinomycetes</taxon>
        <taxon>Streptosporangiales</taxon>
        <taxon>Nocardiopsidaceae</taxon>
        <taxon>Streptomonospora</taxon>
    </lineage>
</organism>
<gene>
    <name evidence="5" type="ORF">RM446_19345</name>
</gene>
<evidence type="ECO:0000313" key="5">
    <source>
        <dbReference type="EMBL" id="MDT0304279.1"/>
    </source>
</evidence>
<evidence type="ECO:0000313" key="6">
    <source>
        <dbReference type="Proteomes" id="UP001183226"/>
    </source>
</evidence>
<proteinExistence type="predicted"/>
<dbReference type="Pfam" id="PF07510">
    <property type="entry name" value="GmrSD_C"/>
    <property type="match status" value="1"/>
</dbReference>